<keyword evidence="4" id="KW-0479">Metal-binding</keyword>
<dbReference type="InterPro" id="IPR000718">
    <property type="entry name" value="Peptidase_M13"/>
</dbReference>
<keyword evidence="6" id="KW-0862">Zinc</keyword>
<feature type="domain" description="Peptidase M13 C-terminal" evidence="8">
    <location>
        <begin position="256"/>
        <end position="458"/>
    </location>
</feature>
<evidence type="ECO:0000313" key="10">
    <source>
        <dbReference type="Proteomes" id="UP000038045"/>
    </source>
</evidence>
<evidence type="ECO:0000256" key="7">
    <source>
        <dbReference type="ARBA" id="ARBA00023049"/>
    </source>
</evidence>
<dbReference type="InterPro" id="IPR008753">
    <property type="entry name" value="Peptidase_M13_N"/>
</dbReference>
<evidence type="ECO:0000256" key="5">
    <source>
        <dbReference type="ARBA" id="ARBA00022801"/>
    </source>
</evidence>
<dbReference type="Gene3D" id="3.40.390.10">
    <property type="entry name" value="Collagenase (Catalytic Domain)"/>
    <property type="match status" value="1"/>
</dbReference>
<dbReference type="GO" id="GO:0046872">
    <property type="term" value="F:metal ion binding"/>
    <property type="evidence" value="ECO:0007669"/>
    <property type="project" value="UniProtKB-KW"/>
</dbReference>
<feature type="domain" description="Peptidase M13 N-terminal" evidence="9">
    <location>
        <begin position="46"/>
        <end position="114"/>
    </location>
</feature>
<evidence type="ECO:0000256" key="4">
    <source>
        <dbReference type="ARBA" id="ARBA00022723"/>
    </source>
</evidence>
<keyword evidence="7" id="KW-0482">Metalloprotease</keyword>
<organism evidence="10 11">
    <name type="scientific">Parastrongyloides trichosuri</name>
    <name type="common">Possum-specific nematode worm</name>
    <dbReference type="NCBI Taxonomy" id="131310"/>
    <lineage>
        <taxon>Eukaryota</taxon>
        <taxon>Metazoa</taxon>
        <taxon>Ecdysozoa</taxon>
        <taxon>Nematoda</taxon>
        <taxon>Chromadorea</taxon>
        <taxon>Rhabditida</taxon>
        <taxon>Tylenchina</taxon>
        <taxon>Panagrolaimomorpha</taxon>
        <taxon>Strongyloidoidea</taxon>
        <taxon>Strongyloididae</taxon>
        <taxon>Parastrongyloides</taxon>
    </lineage>
</organism>
<dbReference type="AlphaFoldDB" id="A0A0N4Z2S2"/>
<evidence type="ECO:0000256" key="3">
    <source>
        <dbReference type="ARBA" id="ARBA00022670"/>
    </source>
</evidence>
<dbReference type="PANTHER" id="PTHR11733">
    <property type="entry name" value="ZINC METALLOPROTEASE FAMILY M13 NEPRILYSIN-RELATED"/>
    <property type="match status" value="1"/>
</dbReference>
<dbReference type="STRING" id="131310.A0A0N4Z2S2"/>
<dbReference type="Pfam" id="PF01431">
    <property type="entry name" value="Peptidase_M13"/>
    <property type="match status" value="1"/>
</dbReference>
<comment type="similarity">
    <text evidence="2">Belongs to the peptidase M13 family.</text>
</comment>
<dbReference type="Proteomes" id="UP000038045">
    <property type="component" value="Unplaced"/>
</dbReference>
<dbReference type="PROSITE" id="PS51885">
    <property type="entry name" value="NEPRILYSIN"/>
    <property type="match status" value="1"/>
</dbReference>
<dbReference type="Pfam" id="PF05649">
    <property type="entry name" value="Peptidase_M13_N"/>
    <property type="match status" value="2"/>
</dbReference>
<dbReference type="GO" id="GO:0004222">
    <property type="term" value="F:metalloendopeptidase activity"/>
    <property type="evidence" value="ECO:0007669"/>
    <property type="project" value="InterPro"/>
</dbReference>
<accession>A0A0N4Z2S2</accession>
<evidence type="ECO:0000256" key="1">
    <source>
        <dbReference type="ARBA" id="ARBA00001947"/>
    </source>
</evidence>
<comment type="cofactor">
    <cofactor evidence="1">
        <name>Zn(2+)</name>
        <dbReference type="ChEBI" id="CHEBI:29105"/>
    </cofactor>
</comment>
<protein>
    <submittedName>
        <fullName evidence="11">Peptidase_M13 domain-containing protein</fullName>
    </submittedName>
</protein>
<feature type="domain" description="Peptidase M13 N-terminal" evidence="9">
    <location>
        <begin position="121"/>
        <end position="197"/>
    </location>
</feature>
<reference evidence="11" key="1">
    <citation type="submission" date="2017-02" db="UniProtKB">
        <authorList>
            <consortium name="WormBaseParasite"/>
        </authorList>
    </citation>
    <scope>IDENTIFICATION</scope>
</reference>
<keyword evidence="3" id="KW-0645">Protease</keyword>
<keyword evidence="10" id="KW-1185">Reference proteome</keyword>
<dbReference type="PANTHER" id="PTHR11733:SF237">
    <property type="entry name" value="NEPRILYSIN-LIKE 4"/>
    <property type="match status" value="1"/>
</dbReference>
<name>A0A0N4Z2S2_PARTI</name>
<evidence type="ECO:0000259" key="9">
    <source>
        <dbReference type="Pfam" id="PF05649"/>
    </source>
</evidence>
<dbReference type="InterPro" id="IPR018497">
    <property type="entry name" value="Peptidase_M13_C"/>
</dbReference>
<proteinExistence type="inferred from homology"/>
<dbReference type="PRINTS" id="PR00786">
    <property type="entry name" value="NEPRILYSIN"/>
</dbReference>
<dbReference type="InterPro" id="IPR024079">
    <property type="entry name" value="MetalloPept_cat_dom_sf"/>
</dbReference>
<sequence>MKYFHLIFLYKYIESIFLVESKYNEAINWAMASKILNNSIDKNIDPCVDFYQFSCGRWFDYNILYDDEDEVSVESKVEDKIEKELIELLYSNVTFKSRSLNMVKDIFNKCIKDSKNIRIKEDKESYCLQFIQDNMYTAVDALYNTKYFSLEDQRKIKSIVENLKLSFKEILKEKSWISDIEKKNSYEKLDKMKTSIGRNILLTNSFFLEYYYSPLSISSNDTFNIIKQKLSNFNDTINNNFILEEQYYDETKMKINALYIDEINELFVNIPYMKTPFYNRNLPLAMVYGSIGTVIGHEITHAFDDDGIKFDKNSIEKQWWSNETMETFYNKSKCFVEQYDKYRTILTKKFINGTLTLSENIADSGGLETAYRAYILNNEDKLKVPGFEEYTNEQLFFISYAKSYCSLLSYDFELYNLKNDAHPTERYRVIGSISNSNHFSKAFNCKAGSEMNPIKKCTLWN</sequence>
<evidence type="ECO:0000256" key="2">
    <source>
        <dbReference type="ARBA" id="ARBA00007357"/>
    </source>
</evidence>
<dbReference type="GO" id="GO:0005886">
    <property type="term" value="C:plasma membrane"/>
    <property type="evidence" value="ECO:0007669"/>
    <property type="project" value="TreeGrafter"/>
</dbReference>
<dbReference type="WBParaSite" id="PTRK_0000116600.1">
    <property type="protein sequence ID" value="PTRK_0000116600.1"/>
    <property type="gene ID" value="PTRK_0000116600"/>
</dbReference>
<evidence type="ECO:0000256" key="6">
    <source>
        <dbReference type="ARBA" id="ARBA00022833"/>
    </source>
</evidence>
<dbReference type="GO" id="GO:0016485">
    <property type="term" value="P:protein processing"/>
    <property type="evidence" value="ECO:0007669"/>
    <property type="project" value="TreeGrafter"/>
</dbReference>
<evidence type="ECO:0000259" key="8">
    <source>
        <dbReference type="Pfam" id="PF01431"/>
    </source>
</evidence>
<dbReference type="SUPFAM" id="SSF55486">
    <property type="entry name" value="Metalloproteases ('zincins'), catalytic domain"/>
    <property type="match status" value="2"/>
</dbReference>
<evidence type="ECO:0000313" key="11">
    <source>
        <dbReference type="WBParaSite" id="PTRK_0000116600.1"/>
    </source>
</evidence>
<keyword evidence="5" id="KW-0378">Hydrolase</keyword>
<dbReference type="CDD" id="cd08662">
    <property type="entry name" value="M13"/>
    <property type="match status" value="1"/>
</dbReference>